<dbReference type="GO" id="GO:0016020">
    <property type="term" value="C:membrane"/>
    <property type="evidence" value="ECO:0007669"/>
    <property type="project" value="UniProtKB-SubCell"/>
</dbReference>
<keyword evidence="9" id="KW-1185">Reference proteome</keyword>
<proteinExistence type="predicted"/>
<evidence type="ECO:0000256" key="1">
    <source>
        <dbReference type="ARBA" id="ARBA00004370"/>
    </source>
</evidence>
<dbReference type="PANTHER" id="PTHR10465">
    <property type="entry name" value="TRANSMEMBRANE GTPASE FZO1"/>
    <property type="match status" value="1"/>
</dbReference>
<reference evidence="8 9" key="1">
    <citation type="journal article" date="2020" name="G3 (Bethesda)">
        <title>CeMbio - The Caenorhabditis elegans Microbiome Resource.</title>
        <authorList>
            <person name="Dirksen P."/>
            <person name="Assie A."/>
            <person name="Zimmermann J."/>
            <person name="Zhang F."/>
            <person name="Tietje A.M."/>
            <person name="Marsh S.A."/>
            <person name="Felix M.A."/>
            <person name="Shapira M."/>
            <person name="Kaleta C."/>
            <person name="Schulenburg H."/>
            <person name="Samuel B."/>
        </authorList>
    </citation>
    <scope>NUCLEOTIDE SEQUENCE [LARGE SCALE GENOMIC DNA]</scope>
    <source>
        <strain evidence="8 9">MSPm1</strain>
    </source>
</reference>
<gene>
    <name evidence="8" type="ORF">HS968_23315</name>
</gene>
<keyword evidence="2" id="KW-0547">Nucleotide-binding</keyword>
<keyword evidence="3" id="KW-0378">Hydrolase</keyword>
<comment type="subcellular location">
    <subcellularLocation>
        <location evidence="1">Membrane</location>
    </subcellularLocation>
</comment>
<evidence type="ECO:0000313" key="8">
    <source>
        <dbReference type="EMBL" id="QMV62913.1"/>
    </source>
</evidence>
<protein>
    <submittedName>
        <fullName evidence="8">Dynamin family protein</fullName>
    </submittedName>
</protein>
<evidence type="ECO:0000256" key="4">
    <source>
        <dbReference type="ARBA" id="ARBA00023134"/>
    </source>
</evidence>
<dbReference type="Gene3D" id="3.40.50.300">
    <property type="entry name" value="P-loop containing nucleotide triphosphate hydrolases"/>
    <property type="match status" value="1"/>
</dbReference>
<name>A0A7G5DMD8_9PSED</name>
<accession>A0A7G5DMD8</accession>
<dbReference type="GO" id="GO:0005525">
    <property type="term" value="F:GTP binding"/>
    <property type="evidence" value="ECO:0007669"/>
    <property type="project" value="UniProtKB-KW"/>
</dbReference>
<keyword evidence="6" id="KW-0175">Coiled coil</keyword>
<evidence type="ECO:0000256" key="3">
    <source>
        <dbReference type="ARBA" id="ARBA00022801"/>
    </source>
</evidence>
<feature type="coiled-coil region" evidence="6">
    <location>
        <begin position="190"/>
        <end position="245"/>
    </location>
</feature>
<sequence length="695" mass="78224">MSEQLLFPQLAPSLERLKSLWPWGRKALVLDIQQQVAESDEHSVRMRLHLQASEAELLKINGELGLANTQLGQLQSSHQQLQTEHAEQTRQLFERTHEHNLLTQAHTEQQATLAKLQTEHTDQTQQLLERTNEHNLLIQTHAKQQAELEKLQAIHAQLDAAHTQLQALHSTLEETHGQLRHDHSELGQRLATRNNAYEQLQTEHEQLRQQAEQHLTKLQQTLACLGALQEQHAQLQQAHNALLEAQLSLQEDHEQLRGDHRKLSEDAELVKKRYSLVCNILNSKPAENPALAELKTWLAESFAQDVQRLELPADITTAALQQGQSIGLHVELLSHSPALRNKFLVAVAGGFSSGKSSFVTSFMRKEESQLLAKGIQPVTAIPTYVMPGSALSIQGHTSKGAHVELSREEYAELTHDFISNMGFNVKDVMPHVVIESSMPSLEHLAFVDMPGYDPAASASADTLADRGTASAALSEAHAVIWLVALDSNGTLPANDLEFLVNHADNRPLYVVLNKADLRPLSALRDVLDEIQQHLEDYDLPYEGISAYSSENREEILYYGKSLNEIMQEWDRPSSAEKELHKEFDAVVTALDQAFSQQHRKGQEAHDLLHSLELDFMQMVGSEAKIFQTARERLGQLKTALAETSSDDAQDKLENMRKRGHDLLRDNCDTDHVIPRSKKERIQDIASTLEQIINRR</sequence>
<keyword evidence="4" id="KW-0342">GTP-binding</keyword>
<evidence type="ECO:0000313" key="9">
    <source>
        <dbReference type="Proteomes" id="UP000515276"/>
    </source>
</evidence>
<dbReference type="InterPro" id="IPR045063">
    <property type="entry name" value="Dynamin_N"/>
</dbReference>
<feature type="domain" description="Dynamin N-terminal" evidence="7">
    <location>
        <begin position="345"/>
        <end position="511"/>
    </location>
</feature>
<dbReference type="GO" id="GO:0003924">
    <property type="term" value="F:GTPase activity"/>
    <property type="evidence" value="ECO:0007669"/>
    <property type="project" value="InterPro"/>
</dbReference>
<dbReference type="Proteomes" id="UP000515276">
    <property type="component" value="Chromosome"/>
</dbReference>
<organism evidence="8 9">
    <name type="scientific">Pseudomonas berkeleyensis</name>
    <dbReference type="NCBI Taxonomy" id="2726956"/>
    <lineage>
        <taxon>Bacteria</taxon>
        <taxon>Pseudomonadati</taxon>
        <taxon>Pseudomonadota</taxon>
        <taxon>Gammaproteobacteria</taxon>
        <taxon>Pseudomonadales</taxon>
        <taxon>Pseudomonadaceae</taxon>
        <taxon>Pseudomonas</taxon>
    </lineage>
</organism>
<dbReference type="PANTHER" id="PTHR10465:SF0">
    <property type="entry name" value="SARCALUMENIN"/>
    <property type="match status" value="1"/>
</dbReference>
<dbReference type="AlphaFoldDB" id="A0A7G5DMD8"/>
<dbReference type="Pfam" id="PF00350">
    <property type="entry name" value="Dynamin_N"/>
    <property type="match status" value="1"/>
</dbReference>
<evidence type="ECO:0000256" key="6">
    <source>
        <dbReference type="SAM" id="Coils"/>
    </source>
</evidence>
<dbReference type="RefSeq" id="WP_182368882.1">
    <property type="nucleotide sequence ID" value="NZ_CP059139.1"/>
</dbReference>
<evidence type="ECO:0000259" key="7">
    <source>
        <dbReference type="Pfam" id="PF00350"/>
    </source>
</evidence>
<evidence type="ECO:0000256" key="5">
    <source>
        <dbReference type="ARBA" id="ARBA00023136"/>
    </source>
</evidence>
<dbReference type="EMBL" id="CP059139">
    <property type="protein sequence ID" value="QMV62913.1"/>
    <property type="molecule type" value="Genomic_DNA"/>
</dbReference>
<keyword evidence="5" id="KW-0472">Membrane</keyword>
<dbReference type="InterPro" id="IPR027417">
    <property type="entry name" value="P-loop_NTPase"/>
</dbReference>
<dbReference type="SUPFAM" id="SSF52540">
    <property type="entry name" value="P-loop containing nucleoside triphosphate hydrolases"/>
    <property type="match status" value="1"/>
</dbReference>
<dbReference type="InterPro" id="IPR027094">
    <property type="entry name" value="Mitofusin_fam"/>
</dbReference>
<evidence type="ECO:0000256" key="2">
    <source>
        <dbReference type="ARBA" id="ARBA00022741"/>
    </source>
</evidence>